<dbReference type="PATRIC" id="fig|1365965.3.peg.819"/>
<organism evidence="2 3">
    <name type="scientific">Bifidobacterium breve MCC 1128</name>
    <dbReference type="NCBI Taxonomy" id="1365965"/>
    <lineage>
        <taxon>Bacteria</taxon>
        <taxon>Bacillati</taxon>
        <taxon>Actinomycetota</taxon>
        <taxon>Actinomycetes</taxon>
        <taxon>Bifidobacteriales</taxon>
        <taxon>Bifidobacteriaceae</taxon>
        <taxon>Bifidobacterium</taxon>
    </lineage>
</organism>
<gene>
    <name evidence="2" type="ORF">BBM1128_04025</name>
</gene>
<evidence type="ECO:0000313" key="3">
    <source>
        <dbReference type="Proteomes" id="UP000037193"/>
    </source>
</evidence>
<evidence type="ECO:0000259" key="1">
    <source>
        <dbReference type="Pfam" id="PF05713"/>
    </source>
</evidence>
<feature type="domain" description="Bacterial mobilisation" evidence="1">
    <location>
        <begin position="74"/>
        <end position="111"/>
    </location>
</feature>
<accession>A0A0L7B0Q4</accession>
<protein>
    <recommendedName>
        <fullName evidence="1">Bacterial mobilisation domain-containing protein</fullName>
    </recommendedName>
</protein>
<dbReference type="RefSeq" id="WP_032739610.1">
    <property type="nucleotide sequence ID" value="NZ_AVQD01000008.1"/>
</dbReference>
<comment type="caution">
    <text evidence="2">The sequence shown here is derived from an EMBL/GenBank/DDBJ whole genome shotgun (WGS) entry which is preliminary data.</text>
</comment>
<dbReference type="Pfam" id="PF05713">
    <property type="entry name" value="MobC"/>
    <property type="match status" value="1"/>
</dbReference>
<evidence type="ECO:0000313" key="2">
    <source>
        <dbReference type="EMBL" id="KOA41081.1"/>
    </source>
</evidence>
<proteinExistence type="predicted"/>
<dbReference type="EMBL" id="AVQD01000008">
    <property type="protein sequence ID" value="KOA41081.1"/>
    <property type="molecule type" value="Genomic_DNA"/>
</dbReference>
<sequence length="134" mass="15406">MTWKGNRSRPILKSVTFSEEEWRWIRDAMRVENRMRRSAGLRQVGWMAFARNRIRTAHAVNIIVPPDLRGLSAQVARIGNNINQIARQANMRDEATYGQIMEAQAQLRELRGLLATLRVGASRQVEPEGRPGWL</sequence>
<name>A0A0L7B0Q4_BIFBR</name>
<dbReference type="InterPro" id="IPR008687">
    <property type="entry name" value="MobC"/>
</dbReference>
<dbReference type="Proteomes" id="UP000037193">
    <property type="component" value="Unassembled WGS sequence"/>
</dbReference>
<dbReference type="AlphaFoldDB" id="A0A0L7B0Q4"/>
<reference evidence="2 3" key="1">
    <citation type="journal article" date="2015" name="Int J Genomics">
        <title>Comparative Genomics Revealed Genetic Diversity and Species/Strain-Level Differences in Carbohydrate Metabolism of Three Probiotic Bifidobacterial Species.</title>
        <authorList>
            <person name="Odamaki T."/>
            <person name="Horigome A."/>
            <person name="Sugahara H."/>
            <person name="Hashikura N."/>
            <person name="Minami J."/>
            <person name="Xiao J.Z."/>
            <person name="Abe F."/>
        </authorList>
    </citation>
    <scope>NUCLEOTIDE SEQUENCE [LARGE SCALE GENOMIC DNA]</scope>
    <source>
        <strain evidence="2 3">MCC 1128</strain>
    </source>
</reference>